<name>A0ABD3IER3_9MARC</name>
<comment type="caution">
    <text evidence="1">The sequence shown here is derived from an EMBL/GenBank/DDBJ whole genome shotgun (WGS) entry which is preliminary data.</text>
</comment>
<dbReference type="AlphaFoldDB" id="A0ABD3IER3"/>
<gene>
    <name evidence="1" type="ORF">R1sor_018773</name>
</gene>
<keyword evidence="2" id="KW-1185">Reference proteome</keyword>
<dbReference type="Proteomes" id="UP001633002">
    <property type="component" value="Unassembled WGS sequence"/>
</dbReference>
<proteinExistence type="predicted"/>
<sequence>MNAAERWPGNHVICRTLPGSRKYVVENWEPGRDNNIPKGVKLTRPAHTNHVLVSSTTTWKALLAQKVFN</sequence>
<dbReference type="EMBL" id="JBJQOH010000001">
    <property type="protein sequence ID" value="KAL3700751.1"/>
    <property type="molecule type" value="Genomic_DNA"/>
</dbReference>
<reference evidence="1 2" key="1">
    <citation type="submission" date="2024-09" db="EMBL/GenBank/DDBJ databases">
        <title>Chromosome-scale assembly of Riccia sorocarpa.</title>
        <authorList>
            <person name="Paukszto L."/>
        </authorList>
    </citation>
    <scope>NUCLEOTIDE SEQUENCE [LARGE SCALE GENOMIC DNA]</scope>
    <source>
        <strain evidence="1">LP-2024</strain>
        <tissue evidence="1">Aerial parts of the thallus</tissue>
    </source>
</reference>
<accession>A0ABD3IER3</accession>
<evidence type="ECO:0000313" key="2">
    <source>
        <dbReference type="Proteomes" id="UP001633002"/>
    </source>
</evidence>
<organism evidence="1 2">
    <name type="scientific">Riccia sorocarpa</name>
    <dbReference type="NCBI Taxonomy" id="122646"/>
    <lineage>
        <taxon>Eukaryota</taxon>
        <taxon>Viridiplantae</taxon>
        <taxon>Streptophyta</taxon>
        <taxon>Embryophyta</taxon>
        <taxon>Marchantiophyta</taxon>
        <taxon>Marchantiopsida</taxon>
        <taxon>Marchantiidae</taxon>
        <taxon>Marchantiales</taxon>
        <taxon>Ricciaceae</taxon>
        <taxon>Riccia</taxon>
    </lineage>
</organism>
<protein>
    <submittedName>
        <fullName evidence="1">Uncharacterized protein</fullName>
    </submittedName>
</protein>
<evidence type="ECO:0000313" key="1">
    <source>
        <dbReference type="EMBL" id="KAL3700751.1"/>
    </source>
</evidence>